<evidence type="ECO:0000256" key="1">
    <source>
        <dbReference type="SAM" id="Coils"/>
    </source>
</evidence>
<gene>
    <name evidence="3" type="ORF">AAE02nite_31420</name>
</gene>
<dbReference type="Gene3D" id="1.20.1260.10">
    <property type="match status" value="1"/>
</dbReference>
<dbReference type="InterPro" id="IPR005183">
    <property type="entry name" value="DUF305_CopM-like"/>
</dbReference>
<evidence type="ECO:0000259" key="2">
    <source>
        <dbReference type="Pfam" id="PF03713"/>
    </source>
</evidence>
<sequence>MVYQHQVAMNLAQEEINNGQSKKLTHLAKQIYAEHQKEKDFLEGIANQLDKKNRKEQGHPMLHRELNRTLQEMNQKMSQKKNDNPDNKFKSMIIIHHQATITIAQAYITIGGNKDLLEYAQRLIVEHQEEITALE</sequence>
<evidence type="ECO:0000313" key="3">
    <source>
        <dbReference type="EMBL" id="GEO05478.1"/>
    </source>
</evidence>
<proteinExistence type="predicted"/>
<evidence type="ECO:0000313" key="4">
    <source>
        <dbReference type="Proteomes" id="UP000321532"/>
    </source>
</evidence>
<accession>A0A512B0I6</accession>
<feature type="domain" description="DUF305" evidence="2">
    <location>
        <begin position="1"/>
        <end position="134"/>
    </location>
</feature>
<name>A0A512B0I6_9BACT</name>
<protein>
    <recommendedName>
        <fullName evidence="2">DUF305 domain-containing protein</fullName>
    </recommendedName>
</protein>
<dbReference type="InterPro" id="IPR012347">
    <property type="entry name" value="Ferritin-like"/>
</dbReference>
<keyword evidence="1" id="KW-0175">Coiled coil</keyword>
<dbReference type="AlphaFoldDB" id="A0A512B0I6"/>
<organism evidence="3 4">
    <name type="scientific">Adhaeribacter aerolatus</name>
    <dbReference type="NCBI Taxonomy" id="670289"/>
    <lineage>
        <taxon>Bacteria</taxon>
        <taxon>Pseudomonadati</taxon>
        <taxon>Bacteroidota</taxon>
        <taxon>Cytophagia</taxon>
        <taxon>Cytophagales</taxon>
        <taxon>Hymenobacteraceae</taxon>
        <taxon>Adhaeribacter</taxon>
    </lineage>
</organism>
<dbReference type="EMBL" id="BJYS01000024">
    <property type="protein sequence ID" value="GEO05478.1"/>
    <property type="molecule type" value="Genomic_DNA"/>
</dbReference>
<dbReference type="Proteomes" id="UP000321532">
    <property type="component" value="Unassembled WGS sequence"/>
</dbReference>
<keyword evidence="4" id="KW-1185">Reference proteome</keyword>
<reference evidence="3 4" key="1">
    <citation type="submission" date="2019-07" db="EMBL/GenBank/DDBJ databases">
        <title>Whole genome shotgun sequence of Adhaeribacter aerolatus NBRC 106133.</title>
        <authorList>
            <person name="Hosoyama A."/>
            <person name="Uohara A."/>
            <person name="Ohji S."/>
            <person name="Ichikawa N."/>
        </authorList>
    </citation>
    <scope>NUCLEOTIDE SEQUENCE [LARGE SCALE GENOMIC DNA]</scope>
    <source>
        <strain evidence="3 4">NBRC 106133</strain>
    </source>
</reference>
<comment type="caution">
    <text evidence="3">The sequence shown here is derived from an EMBL/GenBank/DDBJ whole genome shotgun (WGS) entry which is preliminary data.</text>
</comment>
<feature type="coiled-coil region" evidence="1">
    <location>
        <begin position="32"/>
        <end position="83"/>
    </location>
</feature>
<dbReference type="Pfam" id="PF03713">
    <property type="entry name" value="DUF305"/>
    <property type="match status" value="1"/>
</dbReference>